<accession>A0ABT6KVN5</accession>
<organism evidence="2 3">
    <name type="scientific">Mycolicibacterium frederiksbergense</name>
    <dbReference type="NCBI Taxonomy" id="117567"/>
    <lineage>
        <taxon>Bacteria</taxon>
        <taxon>Bacillati</taxon>
        <taxon>Actinomycetota</taxon>
        <taxon>Actinomycetes</taxon>
        <taxon>Mycobacteriales</taxon>
        <taxon>Mycobacteriaceae</taxon>
        <taxon>Mycolicibacterium</taxon>
    </lineage>
</organism>
<protein>
    <submittedName>
        <fullName evidence="2">DNA-binding MarR family transcriptional regulator</fullName>
    </submittedName>
</protein>
<dbReference type="InterPro" id="IPR036390">
    <property type="entry name" value="WH_DNA-bd_sf"/>
</dbReference>
<dbReference type="Gene3D" id="1.10.10.10">
    <property type="entry name" value="Winged helix-like DNA-binding domain superfamily/Winged helix DNA-binding domain"/>
    <property type="match status" value="1"/>
</dbReference>
<dbReference type="InterPro" id="IPR039422">
    <property type="entry name" value="MarR/SlyA-like"/>
</dbReference>
<reference evidence="2 3" key="1">
    <citation type="submission" date="2023-04" db="EMBL/GenBank/DDBJ databases">
        <title>Forest soil microbial communities from Buena Vista Peninsula, Colon Province, Panama.</title>
        <authorList>
            <person name="Bouskill N."/>
        </authorList>
    </citation>
    <scope>NUCLEOTIDE SEQUENCE [LARGE SCALE GENOMIC DNA]</scope>
    <source>
        <strain evidence="2 3">AC80</strain>
    </source>
</reference>
<dbReference type="EMBL" id="JARXVE010000002">
    <property type="protein sequence ID" value="MDH6194773.1"/>
    <property type="molecule type" value="Genomic_DNA"/>
</dbReference>
<dbReference type="SMART" id="SM00347">
    <property type="entry name" value="HTH_MARR"/>
    <property type="match status" value="1"/>
</dbReference>
<dbReference type="SUPFAM" id="SSF46785">
    <property type="entry name" value="Winged helix' DNA-binding domain"/>
    <property type="match status" value="1"/>
</dbReference>
<proteinExistence type="predicted"/>
<name>A0ABT6KVN5_9MYCO</name>
<keyword evidence="3" id="KW-1185">Reference proteome</keyword>
<dbReference type="InterPro" id="IPR000835">
    <property type="entry name" value="HTH_MarR-typ"/>
</dbReference>
<dbReference type="PRINTS" id="PR00598">
    <property type="entry name" value="HTHMARR"/>
</dbReference>
<dbReference type="RefSeq" id="WP_280831430.1">
    <property type="nucleotide sequence ID" value="NZ_JARXVE010000002.1"/>
</dbReference>
<dbReference type="PANTHER" id="PTHR33164">
    <property type="entry name" value="TRANSCRIPTIONAL REGULATOR, MARR FAMILY"/>
    <property type="match status" value="1"/>
</dbReference>
<evidence type="ECO:0000313" key="2">
    <source>
        <dbReference type="EMBL" id="MDH6194773.1"/>
    </source>
</evidence>
<dbReference type="Proteomes" id="UP001160130">
    <property type="component" value="Unassembled WGS sequence"/>
</dbReference>
<feature type="domain" description="HTH marR-type" evidence="1">
    <location>
        <begin position="6"/>
        <end position="138"/>
    </location>
</feature>
<evidence type="ECO:0000259" key="1">
    <source>
        <dbReference type="PROSITE" id="PS50995"/>
    </source>
</evidence>
<evidence type="ECO:0000313" key="3">
    <source>
        <dbReference type="Proteomes" id="UP001160130"/>
    </source>
</evidence>
<dbReference type="PROSITE" id="PS50995">
    <property type="entry name" value="HTH_MARR_2"/>
    <property type="match status" value="1"/>
</dbReference>
<dbReference type="PANTHER" id="PTHR33164:SF89">
    <property type="entry name" value="MARR FAMILY REGULATORY PROTEIN"/>
    <property type="match status" value="1"/>
</dbReference>
<keyword evidence="2" id="KW-0238">DNA-binding</keyword>
<dbReference type="InterPro" id="IPR036388">
    <property type="entry name" value="WH-like_DNA-bd_sf"/>
</dbReference>
<sequence>MSTDHGDNIAFLLTQLGTYAATQFADQMATIDLTPPHAGILRAIAAAPGRSQQSLSAQLGLLPSRVVTFVDELEARGYVERRRNPDDRRLHALHLTAAGKKTLRKIGEIGQRHDEQITAGLDAAQRTTLRELLATLAERRGLTPHVHPGYRAL</sequence>
<gene>
    <name evidence="2" type="ORF">M2272_001402</name>
</gene>
<dbReference type="Pfam" id="PF12802">
    <property type="entry name" value="MarR_2"/>
    <property type="match status" value="1"/>
</dbReference>
<comment type="caution">
    <text evidence="2">The sequence shown here is derived from an EMBL/GenBank/DDBJ whole genome shotgun (WGS) entry which is preliminary data.</text>
</comment>
<dbReference type="GO" id="GO:0003677">
    <property type="term" value="F:DNA binding"/>
    <property type="evidence" value="ECO:0007669"/>
    <property type="project" value="UniProtKB-KW"/>
</dbReference>